<feature type="domain" description="Amidohydrolase 3" evidence="1">
    <location>
        <begin position="1"/>
        <end position="137"/>
    </location>
</feature>
<proteinExistence type="predicted"/>
<dbReference type="InterPro" id="IPR032466">
    <property type="entry name" value="Metal_Hydrolase"/>
</dbReference>
<keyword evidence="2" id="KW-0378">Hydrolase</keyword>
<dbReference type="AlphaFoldDB" id="A0A0P1IB17"/>
<sequence>MGVDVVGGIPHFERTMTEGAKSVRLLCEIAAERGLMVDMHCDESDDPQSRHIETLAYETQRLGLNGRVAGSHLSSMHSMDNYYASKLIPLMVETGVHAVPNPLINIMLQGRHDTYPKRRGLTRVRELRDAGVTVGLGRIA</sequence>
<dbReference type="Gene3D" id="3.20.20.140">
    <property type="entry name" value="Metal-dependent hydrolases"/>
    <property type="match status" value="1"/>
</dbReference>
<evidence type="ECO:0000313" key="3">
    <source>
        <dbReference type="Proteomes" id="UP000051260"/>
    </source>
</evidence>
<dbReference type="STRING" id="1715692.RUE5091_02372"/>
<dbReference type="InterPro" id="IPR052349">
    <property type="entry name" value="Metallo-hydrolase_Enzymes"/>
</dbReference>
<evidence type="ECO:0000313" key="2">
    <source>
        <dbReference type="EMBL" id="CUK02583.1"/>
    </source>
</evidence>
<dbReference type="GO" id="GO:0035888">
    <property type="term" value="F:isoguanine deaminase activity"/>
    <property type="evidence" value="ECO:0007669"/>
    <property type="project" value="TreeGrafter"/>
</dbReference>
<dbReference type="PANTHER" id="PTHR32027">
    <property type="entry name" value="CYTOSINE DEAMINASE"/>
    <property type="match status" value="1"/>
</dbReference>
<dbReference type="GO" id="GO:0006209">
    <property type="term" value="P:cytosine catabolic process"/>
    <property type="evidence" value="ECO:0007669"/>
    <property type="project" value="TreeGrafter"/>
</dbReference>
<organism evidence="2 3">
    <name type="scientific">Ruegeria denitrificans</name>
    <dbReference type="NCBI Taxonomy" id="1715692"/>
    <lineage>
        <taxon>Bacteria</taxon>
        <taxon>Pseudomonadati</taxon>
        <taxon>Pseudomonadota</taxon>
        <taxon>Alphaproteobacteria</taxon>
        <taxon>Rhodobacterales</taxon>
        <taxon>Roseobacteraceae</taxon>
        <taxon>Ruegeria</taxon>
    </lineage>
</organism>
<reference evidence="3" key="1">
    <citation type="submission" date="2015-09" db="EMBL/GenBank/DDBJ databases">
        <authorList>
            <person name="Rodrigo-Torres L."/>
            <person name="Arahal D.R."/>
        </authorList>
    </citation>
    <scope>NUCLEOTIDE SEQUENCE [LARGE SCALE GENOMIC DNA]</scope>
    <source>
        <strain evidence="3">CECT 5091</strain>
    </source>
</reference>
<dbReference type="GO" id="GO:0004131">
    <property type="term" value="F:cytosine deaminase activity"/>
    <property type="evidence" value="ECO:0007669"/>
    <property type="project" value="UniProtKB-EC"/>
</dbReference>
<dbReference type="SUPFAM" id="SSF51556">
    <property type="entry name" value="Metallo-dependent hydrolases"/>
    <property type="match status" value="1"/>
</dbReference>
<name>A0A0P1IB17_9RHOB</name>
<accession>A0A0P1IB17</accession>
<evidence type="ECO:0000259" key="1">
    <source>
        <dbReference type="Pfam" id="PF07969"/>
    </source>
</evidence>
<dbReference type="EMBL" id="CYUD01000007">
    <property type="protein sequence ID" value="CUK02583.1"/>
    <property type="molecule type" value="Genomic_DNA"/>
</dbReference>
<dbReference type="EC" id="3.5.4.1" evidence="2"/>
<dbReference type="InterPro" id="IPR013108">
    <property type="entry name" value="Amidohydro_3"/>
</dbReference>
<protein>
    <submittedName>
        <fullName evidence="2">Cytosine deaminase</fullName>
        <ecNumber evidence="2">3.5.4.1</ecNumber>
    </submittedName>
</protein>
<gene>
    <name evidence="2" type="primary">codA_3</name>
    <name evidence="2" type="ORF">RUE5091_02372</name>
</gene>
<dbReference type="PANTHER" id="PTHR32027:SF0">
    <property type="entry name" value="CYTOSINE DEAMINASE"/>
    <property type="match status" value="1"/>
</dbReference>
<dbReference type="Pfam" id="PF07969">
    <property type="entry name" value="Amidohydro_3"/>
    <property type="match status" value="1"/>
</dbReference>
<keyword evidence="3" id="KW-1185">Reference proteome</keyword>
<dbReference type="Proteomes" id="UP000051260">
    <property type="component" value="Unassembled WGS sequence"/>
</dbReference>